<evidence type="ECO:0000313" key="1">
    <source>
        <dbReference type="EMBL" id="KAK8555188.1"/>
    </source>
</evidence>
<reference evidence="1 2" key="1">
    <citation type="journal article" date="2024" name="G3 (Bethesda)">
        <title>Genome assembly of Hibiscus sabdariffa L. provides insights into metabolisms of medicinal natural products.</title>
        <authorList>
            <person name="Kim T."/>
        </authorList>
    </citation>
    <scope>NUCLEOTIDE SEQUENCE [LARGE SCALE GENOMIC DNA]</scope>
    <source>
        <strain evidence="1">TK-2024</strain>
        <tissue evidence="1">Old leaves</tissue>
    </source>
</reference>
<name>A0ABR2E8U9_9ROSI</name>
<comment type="caution">
    <text evidence="1">The sequence shown here is derived from an EMBL/GenBank/DDBJ whole genome shotgun (WGS) entry which is preliminary data.</text>
</comment>
<evidence type="ECO:0000313" key="2">
    <source>
        <dbReference type="Proteomes" id="UP001472677"/>
    </source>
</evidence>
<proteinExistence type="predicted"/>
<sequence>MVVDIQESTMMVKNVGVSSIDTCSTSLPVRSSDVKQLSFHDMVVGQYPTNSEGKGLYDLDVEVDNRCANACGLQPMLPRFVQIDQRKKRKENISVSLYDLENQLDYALHGY</sequence>
<organism evidence="1 2">
    <name type="scientific">Hibiscus sabdariffa</name>
    <name type="common">roselle</name>
    <dbReference type="NCBI Taxonomy" id="183260"/>
    <lineage>
        <taxon>Eukaryota</taxon>
        <taxon>Viridiplantae</taxon>
        <taxon>Streptophyta</taxon>
        <taxon>Embryophyta</taxon>
        <taxon>Tracheophyta</taxon>
        <taxon>Spermatophyta</taxon>
        <taxon>Magnoliopsida</taxon>
        <taxon>eudicotyledons</taxon>
        <taxon>Gunneridae</taxon>
        <taxon>Pentapetalae</taxon>
        <taxon>rosids</taxon>
        <taxon>malvids</taxon>
        <taxon>Malvales</taxon>
        <taxon>Malvaceae</taxon>
        <taxon>Malvoideae</taxon>
        <taxon>Hibiscus</taxon>
    </lineage>
</organism>
<dbReference type="Proteomes" id="UP001472677">
    <property type="component" value="Unassembled WGS sequence"/>
</dbReference>
<accession>A0ABR2E8U9</accession>
<keyword evidence="2" id="KW-1185">Reference proteome</keyword>
<dbReference type="EMBL" id="JBBPBM010000018">
    <property type="protein sequence ID" value="KAK8555188.1"/>
    <property type="molecule type" value="Genomic_DNA"/>
</dbReference>
<protein>
    <submittedName>
        <fullName evidence="1">Uncharacterized protein</fullName>
    </submittedName>
</protein>
<gene>
    <name evidence="1" type="ORF">V6N12_009342</name>
</gene>